<evidence type="ECO:0000313" key="3">
    <source>
        <dbReference type="Proteomes" id="UP001230328"/>
    </source>
</evidence>
<protein>
    <recommendedName>
        <fullName evidence="4">Zinc finger CHCC-type domain-containing protein</fullName>
    </recommendedName>
</protein>
<keyword evidence="3" id="KW-1185">Reference proteome</keyword>
<gene>
    <name evidence="2" type="ORF">QF035_008839</name>
</gene>
<reference evidence="2 3" key="1">
    <citation type="submission" date="2023-07" db="EMBL/GenBank/DDBJ databases">
        <title>Comparative genomics of wheat-associated soil bacteria to identify genetic determinants of phenazine resistance.</title>
        <authorList>
            <person name="Mouncey N."/>
        </authorList>
    </citation>
    <scope>NUCLEOTIDE SEQUENCE [LARGE SCALE GENOMIC DNA]</scope>
    <source>
        <strain evidence="2 3">V2I4</strain>
    </source>
</reference>
<name>A0ABU0T6H4_9ACTN</name>
<evidence type="ECO:0000313" key="2">
    <source>
        <dbReference type="EMBL" id="MDQ1031257.1"/>
    </source>
</evidence>
<dbReference type="EMBL" id="JAUSZI010000002">
    <property type="protein sequence ID" value="MDQ1031257.1"/>
    <property type="molecule type" value="Genomic_DNA"/>
</dbReference>
<sequence length="96" mass="10151">MSAAHRGSGAVGVLEGPARTGHFTAGRPSSSLLTRFARTSGDDGVDLGNYATAHNPDPVPYEPEGEREHFCEPCGISYVSTNRIKRLNGVLLKGIV</sequence>
<organism evidence="2 3">
    <name type="scientific">Streptomyces umbrinus</name>
    <dbReference type="NCBI Taxonomy" id="67370"/>
    <lineage>
        <taxon>Bacteria</taxon>
        <taxon>Bacillati</taxon>
        <taxon>Actinomycetota</taxon>
        <taxon>Actinomycetes</taxon>
        <taxon>Kitasatosporales</taxon>
        <taxon>Streptomycetaceae</taxon>
        <taxon>Streptomyces</taxon>
        <taxon>Streptomyces phaeochromogenes group</taxon>
    </lineage>
</organism>
<comment type="caution">
    <text evidence="2">The sequence shown here is derived from an EMBL/GenBank/DDBJ whole genome shotgun (WGS) entry which is preliminary data.</text>
</comment>
<proteinExistence type="predicted"/>
<evidence type="ECO:0000256" key="1">
    <source>
        <dbReference type="SAM" id="MobiDB-lite"/>
    </source>
</evidence>
<evidence type="ECO:0008006" key="4">
    <source>
        <dbReference type="Google" id="ProtNLM"/>
    </source>
</evidence>
<dbReference type="Proteomes" id="UP001230328">
    <property type="component" value="Unassembled WGS sequence"/>
</dbReference>
<feature type="region of interest" description="Disordered" evidence="1">
    <location>
        <begin position="1"/>
        <end position="28"/>
    </location>
</feature>
<accession>A0ABU0T6H4</accession>